<dbReference type="PANTHER" id="PTHR45978:SF5">
    <property type="entry name" value="SPX DOMAIN-CONTAINING PROTEIN 2"/>
    <property type="match status" value="1"/>
</dbReference>
<dbReference type="AlphaFoldDB" id="A0A830C6E3"/>
<protein>
    <submittedName>
        <fullName evidence="5">Spx domain-containing protein 1</fullName>
    </submittedName>
</protein>
<sequence length="166" mass="19974">MKFGKSLSNQIEETLPEWRDKFLSYKELKKQLKLIAPQRPQKRRRMDDCGGEREAMTEEELDFVKLLEDELDKFNAFFLEKEEEYIIRLKELQDRVRRAKDEKVEMIKIRKEIVDFHGEMVLLENYSALNYTGLVKILKKYEKRTGALLRLPFLHHRLALQACQRV</sequence>
<evidence type="ECO:0000313" key="5">
    <source>
        <dbReference type="EMBL" id="GFP94739.1"/>
    </source>
</evidence>
<accession>A0A830C6E3</accession>
<dbReference type="Proteomes" id="UP000653305">
    <property type="component" value="Unassembled WGS sequence"/>
</dbReference>
<dbReference type="InterPro" id="IPR004331">
    <property type="entry name" value="SPX_dom"/>
</dbReference>
<gene>
    <name evidence="5" type="ORF">PHJA_001618300</name>
</gene>
<evidence type="ECO:0000256" key="1">
    <source>
        <dbReference type="ARBA" id="ARBA00004123"/>
    </source>
</evidence>
<proteinExistence type="predicted"/>
<dbReference type="EMBL" id="BMAC01000362">
    <property type="protein sequence ID" value="GFP94739.1"/>
    <property type="molecule type" value="Genomic_DNA"/>
</dbReference>
<feature type="domain" description="SPX" evidence="4">
    <location>
        <begin position="1"/>
        <end position="155"/>
    </location>
</feature>
<dbReference type="CDD" id="cd14481">
    <property type="entry name" value="SPX_AtSPX1_like"/>
    <property type="match status" value="1"/>
</dbReference>
<evidence type="ECO:0000256" key="3">
    <source>
        <dbReference type="SAM" id="Coils"/>
    </source>
</evidence>
<keyword evidence="2" id="KW-0539">Nucleus</keyword>
<keyword evidence="3" id="KW-0175">Coiled coil</keyword>
<dbReference type="GO" id="GO:0016036">
    <property type="term" value="P:cellular response to phosphate starvation"/>
    <property type="evidence" value="ECO:0007669"/>
    <property type="project" value="InterPro"/>
</dbReference>
<evidence type="ECO:0000313" key="6">
    <source>
        <dbReference type="Proteomes" id="UP000653305"/>
    </source>
</evidence>
<keyword evidence="6" id="KW-1185">Reference proteome</keyword>
<dbReference type="OrthoDB" id="6493944at2759"/>
<reference evidence="5" key="1">
    <citation type="submission" date="2020-07" db="EMBL/GenBank/DDBJ databases">
        <title>Ethylene signaling mediates host invasion by parasitic plants.</title>
        <authorList>
            <person name="Yoshida S."/>
        </authorList>
    </citation>
    <scope>NUCLEOTIDE SEQUENCE</scope>
    <source>
        <strain evidence="5">Okayama</strain>
    </source>
</reference>
<comment type="subcellular location">
    <subcellularLocation>
        <location evidence="1">Nucleus</location>
    </subcellularLocation>
</comment>
<evidence type="ECO:0000256" key="2">
    <source>
        <dbReference type="ARBA" id="ARBA00023242"/>
    </source>
</evidence>
<evidence type="ECO:0000259" key="4">
    <source>
        <dbReference type="PROSITE" id="PS51382"/>
    </source>
</evidence>
<dbReference type="InterPro" id="IPR031142">
    <property type="entry name" value="SPX_prot"/>
</dbReference>
<dbReference type="Pfam" id="PF03105">
    <property type="entry name" value="SPX"/>
    <property type="match status" value="2"/>
</dbReference>
<dbReference type="GO" id="GO:0005634">
    <property type="term" value="C:nucleus"/>
    <property type="evidence" value="ECO:0007669"/>
    <property type="project" value="UniProtKB-SubCell"/>
</dbReference>
<name>A0A830C6E3_9LAMI</name>
<dbReference type="PANTHER" id="PTHR45978">
    <property type="entry name" value="SPX DOMAIN-CONTAINING PROTEIN 3"/>
    <property type="match status" value="1"/>
</dbReference>
<feature type="coiled-coil region" evidence="3">
    <location>
        <begin position="82"/>
        <end position="109"/>
    </location>
</feature>
<comment type="caution">
    <text evidence="5">The sequence shown here is derived from an EMBL/GenBank/DDBJ whole genome shotgun (WGS) entry which is preliminary data.</text>
</comment>
<organism evidence="5 6">
    <name type="scientific">Phtheirospermum japonicum</name>
    <dbReference type="NCBI Taxonomy" id="374723"/>
    <lineage>
        <taxon>Eukaryota</taxon>
        <taxon>Viridiplantae</taxon>
        <taxon>Streptophyta</taxon>
        <taxon>Embryophyta</taxon>
        <taxon>Tracheophyta</taxon>
        <taxon>Spermatophyta</taxon>
        <taxon>Magnoliopsida</taxon>
        <taxon>eudicotyledons</taxon>
        <taxon>Gunneridae</taxon>
        <taxon>Pentapetalae</taxon>
        <taxon>asterids</taxon>
        <taxon>lamiids</taxon>
        <taxon>Lamiales</taxon>
        <taxon>Orobanchaceae</taxon>
        <taxon>Orobanchaceae incertae sedis</taxon>
        <taxon>Phtheirospermum</taxon>
    </lineage>
</organism>
<dbReference type="PROSITE" id="PS51382">
    <property type="entry name" value="SPX"/>
    <property type="match status" value="1"/>
</dbReference>